<dbReference type="AlphaFoldDB" id="A0A9E6ZNT2"/>
<keyword evidence="1" id="KW-0472">Membrane</keyword>
<keyword evidence="1" id="KW-0812">Transmembrane</keyword>
<gene>
    <name evidence="2" type="ORF">MQE35_02215</name>
</gene>
<feature type="transmembrane region" description="Helical" evidence="1">
    <location>
        <begin position="21"/>
        <end position="39"/>
    </location>
</feature>
<name>A0A9E6ZNT2_9FLAO</name>
<proteinExistence type="predicted"/>
<protein>
    <submittedName>
        <fullName evidence="2">Uncharacterized protein</fullName>
    </submittedName>
</protein>
<dbReference type="KEGG" id="fbm:MQE35_02215"/>
<keyword evidence="1" id="KW-1133">Transmembrane helix</keyword>
<dbReference type="Proteomes" id="UP000831290">
    <property type="component" value="Chromosome"/>
</dbReference>
<sequence>MTKALKSPVGRFLIESGLQEVVFRLAGVPLFLFGLMYTMGYKTKVSATVLLFLLILITLAAQTGTYELAGGFFKNIALAGILIFFILNDKTLTNKNEGF</sequence>
<organism evidence="2 3">
    <name type="scientific">Abyssalbus ytuae</name>
    <dbReference type="NCBI Taxonomy" id="2926907"/>
    <lineage>
        <taxon>Bacteria</taxon>
        <taxon>Pseudomonadati</taxon>
        <taxon>Bacteroidota</taxon>
        <taxon>Flavobacteriia</taxon>
        <taxon>Flavobacteriales</taxon>
        <taxon>Flavobacteriaceae</taxon>
        <taxon>Abyssalbus</taxon>
    </lineage>
</organism>
<evidence type="ECO:0000313" key="2">
    <source>
        <dbReference type="EMBL" id="UOB18124.1"/>
    </source>
</evidence>
<evidence type="ECO:0000313" key="3">
    <source>
        <dbReference type="Proteomes" id="UP000831290"/>
    </source>
</evidence>
<accession>A0A9E6ZNT2</accession>
<dbReference type="EMBL" id="CP094358">
    <property type="protein sequence ID" value="UOB18124.1"/>
    <property type="molecule type" value="Genomic_DNA"/>
</dbReference>
<feature type="transmembrane region" description="Helical" evidence="1">
    <location>
        <begin position="68"/>
        <end position="87"/>
    </location>
</feature>
<keyword evidence="3" id="KW-1185">Reference proteome</keyword>
<reference evidence="2" key="1">
    <citation type="submission" date="2022-03" db="EMBL/GenBank/DDBJ databases">
        <title>Description of Abyssus ytuae gen. nov., sp. nov., a novel member of the family Flavobacteriaceae isolated from the sediment of Mariana Trench.</title>
        <authorList>
            <person name="Zhang J."/>
            <person name="Xu X."/>
        </authorList>
    </citation>
    <scope>NUCLEOTIDE SEQUENCE</scope>
    <source>
        <strain evidence="2">MT3330</strain>
    </source>
</reference>
<feature type="transmembrane region" description="Helical" evidence="1">
    <location>
        <begin position="45"/>
        <end position="61"/>
    </location>
</feature>
<dbReference type="RefSeq" id="WP_255844103.1">
    <property type="nucleotide sequence ID" value="NZ_CP094358.1"/>
</dbReference>
<evidence type="ECO:0000256" key="1">
    <source>
        <dbReference type="SAM" id="Phobius"/>
    </source>
</evidence>